<keyword evidence="1" id="KW-0812">Transmembrane</keyword>
<accession>A0ABT3WXC7</accession>
<feature type="transmembrane region" description="Helical" evidence="1">
    <location>
        <begin position="6"/>
        <end position="25"/>
    </location>
</feature>
<proteinExistence type="predicted"/>
<evidence type="ECO:0000313" key="3">
    <source>
        <dbReference type="Proteomes" id="UP001208017"/>
    </source>
</evidence>
<comment type="caution">
    <text evidence="2">The sequence shown here is derived from an EMBL/GenBank/DDBJ whole genome shotgun (WGS) entry which is preliminary data.</text>
</comment>
<keyword evidence="1" id="KW-0472">Membrane</keyword>
<keyword evidence="3" id="KW-1185">Reference proteome</keyword>
<dbReference type="EMBL" id="JAPMLT010000002">
    <property type="protein sequence ID" value="MCX7569281.1"/>
    <property type="molecule type" value="Genomic_DNA"/>
</dbReference>
<gene>
    <name evidence="2" type="ORF">OS242_04850</name>
</gene>
<evidence type="ECO:0000256" key="1">
    <source>
        <dbReference type="SAM" id="Phobius"/>
    </source>
</evidence>
<protein>
    <submittedName>
        <fullName evidence="2">Uncharacterized protein</fullName>
    </submittedName>
</protein>
<organism evidence="2 3">
    <name type="scientific">Tumebacillus lacus</name>
    <dbReference type="NCBI Taxonomy" id="2995335"/>
    <lineage>
        <taxon>Bacteria</taxon>
        <taxon>Bacillati</taxon>
        <taxon>Bacillota</taxon>
        <taxon>Bacilli</taxon>
        <taxon>Bacillales</taxon>
        <taxon>Alicyclobacillaceae</taxon>
        <taxon>Tumebacillus</taxon>
    </lineage>
</organism>
<sequence length="88" mass="10049">MKKEVWVLVLSVLTILVVVTGGYMVEKVWSEDREAWVPWGTFEGPSGAELRNRAVERLTERGIEVRVTEKGDLEIRKKDQEEAVICCT</sequence>
<reference evidence="2 3" key="1">
    <citation type="submission" date="2022-11" db="EMBL/GenBank/DDBJ databases">
        <title>Study of microbial diversity in lake waters.</title>
        <authorList>
            <person name="Zhang J."/>
        </authorList>
    </citation>
    <scope>NUCLEOTIDE SEQUENCE [LARGE SCALE GENOMIC DNA]</scope>
    <source>
        <strain evidence="2 3">DT12</strain>
    </source>
</reference>
<evidence type="ECO:0000313" key="2">
    <source>
        <dbReference type="EMBL" id="MCX7569281.1"/>
    </source>
</evidence>
<dbReference type="Proteomes" id="UP001208017">
    <property type="component" value="Unassembled WGS sequence"/>
</dbReference>
<name>A0ABT3WXC7_9BACL</name>
<keyword evidence="1" id="KW-1133">Transmembrane helix</keyword>
<dbReference type="RefSeq" id="WP_267150528.1">
    <property type="nucleotide sequence ID" value="NZ_JAPMLT010000002.1"/>
</dbReference>